<accession>A0A2P2LHP5</accession>
<dbReference type="AlphaFoldDB" id="A0A2P2LHP5"/>
<organism evidence="2">
    <name type="scientific">Rhizophora mucronata</name>
    <name type="common">Asiatic mangrove</name>
    <dbReference type="NCBI Taxonomy" id="61149"/>
    <lineage>
        <taxon>Eukaryota</taxon>
        <taxon>Viridiplantae</taxon>
        <taxon>Streptophyta</taxon>
        <taxon>Embryophyta</taxon>
        <taxon>Tracheophyta</taxon>
        <taxon>Spermatophyta</taxon>
        <taxon>Magnoliopsida</taxon>
        <taxon>eudicotyledons</taxon>
        <taxon>Gunneridae</taxon>
        <taxon>Pentapetalae</taxon>
        <taxon>rosids</taxon>
        <taxon>fabids</taxon>
        <taxon>Malpighiales</taxon>
        <taxon>Rhizophoraceae</taxon>
        <taxon>Rhizophora</taxon>
    </lineage>
</organism>
<dbReference type="EMBL" id="GGEC01037001">
    <property type="protein sequence ID" value="MBX17485.1"/>
    <property type="molecule type" value="Transcribed_RNA"/>
</dbReference>
<dbReference type="EMBL" id="GGEC01036999">
    <property type="protein sequence ID" value="MBX17483.1"/>
    <property type="molecule type" value="Transcribed_RNA"/>
</dbReference>
<evidence type="ECO:0000256" key="1">
    <source>
        <dbReference type="SAM" id="MobiDB-lite"/>
    </source>
</evidence>
<reference evidence="2" key="1">
    <citation type="submission" date="2018-02" db="EMBL/GenBank/DDBJ databases">
        <title>Rhizophora mucronata_Transcriptome.</title>
        <authorList>
            <person name="Meera S.P."/>
            <person name="Sreeshan A."/>
            <person name="Augustine A."/>
        </authorList>
    </citation>
    <scope>NUCLEOTIDE SEQUENCE</scope>
    <source>
        <tissue evidence="2">Leaf</tissue>
    </source>
</reference>
<feature type="compositionally biased region" description="Basic and acidic residues" evidence="1">
    <location>
        <begin position="29"/>
        <end position="113"/>
    </location>
</feature>
<sequence length="144" mass="16052">MQEAEKGDAKVQKDVKESKDENRDEDQDSVAKETKEEKEKVEGEMILVKDKQLHDEAAQEHNSGELEKVDMTCDEENKKEVEVQDKEKHDRSVSETEGVIKDKEALNDNDTKPDQTGTGKPNEKVEGEVVENGSSGGDPSNVNP</sequence>
<protein>
    <submittedName>
        <fullName evidence="2">Uncharacterized protein</fullName>
    </submittedName>
</protein>
<feature type="region of interest" description="Disordered" evidence="1">
    <location>
        <begin position="1"/>
        <end position="144"/>
    </location>
</feature>
<evidence type="ECO:0000313" key="2">
    <source>
        <dbReference type="EMBL" id="MBX17483.1"/>
    </source>
</evidence>
<proteinExistence type="predicted"/>
<name>A0A2P2LHP5_RHIMU</name>
<feature type="compositionally biased region" description="Basic and acidic residues" evidence="1">
    <location>
        <begin position="1"/>
        <end position="22"/>
    </location>
</feature>